<organism evidence="17 18">
    <name type="scientific">Pseudidiomarina planktonica</name>
    <dbReference type="NCBI Taxonomy" id="1323738"/>
    <lineage>
        <taxon>Bacteria</taxon>
        <taxon>Pseudomonadati</taxon>
        <taxon>Pseudomonadota</taxon>
        <taxon>Gammaproteobacteria</taxon>
        <taxon>Alteromonadales</taxon>
        <taxon>Idiomarinaceae</taxon>
        <taxon>Pseudidiomarina</taxon>
    </lineage>
</organism>
<sequence length="352" mass="37691">MSAHEIKKIAVLTSGGDAPGMNAALRAVVLAAEHYGLQVLAFRHGYKGLLENDAVPLVAQDVLHILQYSGTIIKSARCPEFKTDEAAKKAAENLQNNDIDALVVIGGDGSFRGAEHLSHHWNGQIIGVPGTIDNDLYGTDATIGFATAVSIAMDALDKIRDTAEAMDRVFIVEVMGREAGFIGLSSTMASGAERMILPELQREKPLTIAALVKHIERVKKVRGESSYVMVLSEHQWPGGAVALAEQLEAEYHLPCRPCLLGHIQRGGSPAAADRILAAQLGVYAIELALQGETLVMSGIQGNKAVATPLPDTWQIDKPLDPNLVHIQHRVFNPVKKNGDAELSAKNSVTNVA</sequence>
<dbReference type="PIRSF" id="PIRSF000532">
    <property type="entry name" value="ATP_PFK_prok"/>
    <property type="match status" value="1"/>
</dbReference>
<evidence type="ECO:0000313" key="17">
    <source>
        <dbReference type="EMBL" id="SMQ80541.1"/>
    </source>
</evidence>
<evidence type="ECO:0000256" key="11">
    <source>
        <dbReference type="ARBA" id="ARBA00022840"/>
    </source>
</evidence>
<gene>
    <name evidence="17" type="ORF">SAMN06297229_2298</name>
</gene>
<dbReference type="NCBIfam" id="NF002872">
    <property type="entry name" value="PRK03202.1"/>
    <property type="match status" value="1"/>
</dbReference>
<keyword evidence="12" id="KW-0460">Magnesium</keyword>
<dbReference type="SUPFAM" id="SSF53784">
    <property type="entry name" value="Phosphofructokinase"/>
    <property type="match status" value="1"/>
</dbReference>
<dbReference type="Gene3D" id="3.40.50.460">
    <property type="entry name" value="Phosphofructokinase domain"/>
    <property type="match status" value="1"/>
</dbReference>
<evidence type="ECO:0000256" key="9">
    <source>
        <dbReference type="ARBA" id="ARBA00022741"/>
    </source>
</evidence>
<evidence type="ECO:0000259" key="16">
    <source>
        <dbReference type="Pfam" id="PF00365"/>
    </source>
</evidence>
<keyword evidence="5" id="KW-0963">Cytoplasm</keyword>
<dbReference type="GO" id="GO:0005945">
    <property type="term" value="C:6-phosphofructokinase complex"/>
    <property type="evidence" value="ECO:0007669"/>
    <property type="project" value="TreeGrafter"/>
</dbReference>
<evidence type="ECO:0000256" key="12">
    <source>
        <dbReference type="ARBA" id="ARBA00022842"/>
    </source>
</evidence>
<dbReference type="PRINTS" id="PR00476">
    <property type="entry name" value="PHFRCTKINASE"/>
</dbReference>
<dbReference type="GO" id="GO:0006002">
    <property type="term" value="P:fructose 6-phosphate metabolic process"/>
    <property type="evidence" value="ECO:0007669"/>
    <property type="project" value="InterPro"/>
</dbReference>
<evidence type="ECO:0000256" key="3">
    <source>
        <dbReference type="ARBA" id="ARBA00004679"/>
    </source>
</evidence>
<dbReference type="InterPro" id="IPR012003">
    <property type="entry name" value="ATP_PFK_prok-type"/>
</dbReference>
<comment type="pathway">
    <text evidence="3">Carbohydrate degradation; glycolysis; D-glyceraldehyde 3-phosphate and glycerone phosphate from D-glucose: step 3/4.</text>
</comment>
<accession>A0A1Y6G2I2</accession>
<dbReference type="PANTHER" id="PTHR13697:SF4">
    <property type="entry name" value="ATP-DEPENDENT 6-PHOSPHOFRUCTOKINASE"/>
    <property type="match status" value="1"/>
</dbReference>
<dbReference type="EC" id="2.7.1.11" evidence="4"/>
<evidence type="ECO:0000256" key="14">
    <source>
        <dbReference type="ARBA" id="ARBA00038478"/>
    </source>
</evidence>
<dbReference type="GO" id="GO:0003872">
    <property type="term" value="F:6-phosphofructokinase activity"/>
    <property type="evidence" value="ECO:0007669"/>
    <property type="project" value="UniProtKB-EC"/>
</dbReference>
<evidence type="ECO:0000256" key="2">
    <source>
        <dbReference type="ARBA" id="ARBA00004496"/>
    </source>
</evidence>
<keyword evidence="10 17" id="KW-0418">Kinase</keyword>
<evidence type="ECO:0000256" key="13">
    <source>
        <dbReference type="ARBA" id="ARBA00023152"/>
    </source>
</evidence>
<evidence type="ECO:0000256" key="1">
    <source>
        <dbReference type="ARBA" id="ARBA00001946"/>
    </source>
</evidence>
<comment type="similarity">
    <text evidence="14">Belongs to the phosphofructokinase type A (PFKA) family.</text>
</comment>
<dbReference type="GO" id="GO:0046872">
    <property type="term" value="F:metal ion binding"/>
    <property type="evidence" value="ECO:0007669"/>
    <property type="project" value="UniProtKB-KW"/>
</dbReference>
<dbReference type="InterPro" id="IPR000023">
    <property type="entry name" value="Phosphofructokinase_dom"/>
</dbReference>
<keyword evidence="18" id="KW-1185">Reference proteome</keyword>
<evidence type="ECO:0000313" key="18">
    <source>
        <dbReference type="Proteomes" id="UP000194450"/>
    </source>
</evidence>
<dbReference type="GO" id="GO:0030388">
    <property type="term" value="P:fructose 1,6-bisphosphate metabolic process"/>
    <property type="evidence" value="ECO:0007669"/>
    <property type="project" value="TreeGrafter"/>
</dbReference>
<evidence type="ECO:0000256" key="10">
    <source>
        <dbReference type="ARBA" id="ARBA00022777"/>
    </source>
</evidence>
<keyword evidence="7" id="KW-0808">Transferase</keyword>
<evidence type="ECO:0000256" key="8">
    <source>
        <dbReference type="ARBA" id="ARBA00022723"/>
    </source>
</evidence>
<evidence type="ECO:0000256" key="5">
    <source>
        <dbReference type="ARBA" id="ARBA00022490"/>
    </source>
</evidence>
<dbReference type="EMBL" id="FXWH01000003">
    <property type="protein sequence ID" value="SMQ80541.1"/>
    <property type="molecule type" value="Genomic_DNA"/>
</dbReference>
<dbReference type="Gene3D" id="3.40.50.450">
    <property type="match status" value="1"/>
</dbReference>
<dbReference type="AlphaFoldDB" id="A0A1Y6G2I2"/>
<dbReference type="PANTHER" id="PTHR13697">
    <property type="entry name" value="PHOSPHOFRUCTOKINASE"/>
    <property type="match status" value="1"/>
</dbReference>
<dbReference type="GO" id="GO:0005524">
    <property type="term" value="F:ATP binding"/>
    <property type="evidence" value="ECO:0007669"/>
    <property type="project" value="UniProtKB-KW"/>
</dbReference>
<dbReference type="GO" id="GO:0048029">
    <property type="term" value="F:monosaccharide binding"/>
    <property type="evidence" value="ECO:0007669"/>
    <property type="project" value="TreeGrafter"/>
</dbReference>
<keyword evidence="11" id="KW-0067">ATP-binding</keyword>
<dbReference type="InterPro" id="IPR035966">
    <property type="entry name" value="PKF_sf"/>
</dbReference>
<keyword evidence="13" id="KW-0324">Glycolysis</keyword>
<protein>
    <recommendedName>
        <fullName evidence="4">6-phosphofructokinase</fullName>
        <ecNumber evidence="4">2.7.1.11</ecNumber>
    </recommendedName>
</protein>
<dbReference type="Pfam" id="PF00365">
    <property type="entry name" value="PFK"/>
    <property type="match status" value="1"/>
</dbReference>
<evidence type="ECO:0000256" key="6">
    <source>
        <dbReference type="ARBA" id="ARBA00022533"/>
    </source>
</evidence>
<reference evidence="18" key="1">
    <citation type="submission" date="2017-04" db="EMBL/GenBank/DDBJ databases">
        <authorList>
            <person name="Varghese N."/>
            <person name="Submissions S."/>
        </authorList>
    </citation>
    <scope>NUCLEOTIDE SEQUENCE [LARGE SCALE GENOMIC DNA]</scope>
</reference>
<proteinExistence type="inferred from homology"/>
<dbReference type="UniPathway" id="UPA00109">
    <property type="reaction ID" value="UER00182"/>
</dbReference>
<dbReference type="InterPro" id="IPR022953">
    <property type="entry name" value="ATP_PFK"/>
</dbReference>
<keyword evidence="6" id="KW-0021">Allosteric enzyme</keyword>
<dbReference type="RefSeq" id="WP_268802174.1">
    <property type="nucleotide sequence ID" value="NZ_FXWH01000003.1"/>
</dbReference>
<dbReference type="PROSITE" id="PS00433">
    <property type="entry name" value="PHOSPHOFRUCTOKINASE"/>
    <property type="match status" value="1"/>
</dbReference>
<comment type="subcellular location">
    <subcellularLocation>
        <location evidence="2">Cytoplasm</location>
    </subcellularLocation>
</comment>
<name>A0A1Y6G2I2_9GAMM</name>
<evidence type="ECO:0000256" key="15">
    <source>
        <dbReference type="ARBA" id="ARBA00048070"/>
    </source>
</evidence>
<evidence type="ECO:0000256" key="7">
    <source>
        <dbReference type="ARBA" id="ARBA00022679"/>
    </source>
</evidence>
<dbReference type="GO" id="GO:0016208">
    <property type="term" value="F:AMP binding"/>
    <property type="evidence" value="ECO:0007669"/>
    <property type="project" value="TreeGrafter"/>
</dbReference>
<dbReference type="GO" id="GO:0042802">
    <property type="term" value="F:identical protein binding"/>
    <property type="evidence" value="ECO:0007669"/>
    <property type="project" value="TreeGrafter"/>
</dbReference>
<comment type="cofactor">
    <cofactor evidence="1">
        <name>Mg(2+)</name>
        <dbReference type="ChEBI" id="CHEBI:18420"/>
    </cofactor>
</comment>
<dbReference type="GO" id="GO:0070095">
    <property type="term" value="F:fructose-6-phosphate binding"/>
    <property type="evidence" value="ECO:0007669"/>
    <property type="project" value="TreeGrafter"/>
</dbReference>
<dbReference type="GO" id="GO:0061621">
    <property type="term" value="P:canonical glycolysis"/>
    <property type="evidence" value="ECO:0007669"/>
    <property type="project" value="TreeGrafter"/>
</dbReference>
<evidence type="ECO:0000256" key="4">
    <source>
        <dbReference type="ARBA" id="ARBA00012055"/>
    </source>
</evidence>
<comment type="catalytic activity">
    <reaction evidence="15">
        <text>beta-D-fructose 6-phosphate + ATP = beta-D-fructose 1,6-bisphosphate + ADP + H(+)</text>
        <dbReference type="Rhea" id="RHEA:16109"/>
        <dbReference type="ChEBI" id="CHEBI:15378"/>
        <dbReference type="ChEBI" id="CHEBI:30616"/>
        <dbReference type="ChEBI" id="CHEBI:32966"/>
        <dbReference type="ChEBI" id="CHEBI:57634"/>
        <dbReference type="ChEBI" id="CHEBI:456216"/>
        <dbReference type="EC" id="2.7.1.11"/>
    </reaction>
</comment>
<feature type="domain" description="Phosphofructokinase" evidence="16">
    <location>
        <begin position="8"/>
        <end position="287"/>
    </location>
</feature>
<dbReference type="Proteomes" id="UP000194450">
    <property type="component" value="Unassembled WGS sequence"/>
</dbReference>
<keyword evidence="9" id="KW-0547">Nucleotide-binding</keyword>
<dbReference type="InterPro" id="IPR015912">
    <property type="entry name" value="Phosphofructokinase_CS"/>
</dbReference>
<keyword evidence="8" id="KW-0479">Metal-binding</keyword>